<sequence>MGWPLPPELTGRIVSYLANPLTNRNSKPGLAQYATVNREWQALVEEQCWATLRVKTGPPLDLTAFEKATSHPRRRSYIRHIELVVGMEPYDEAARAHFETEAEHGRNNQIFSRALQSMLRILTRWPSSHPGISLSIQAQSPDDLVACPNRLRRKKAARADRTTDLLNRRFERNYLRLDDRFEGQVQPLELVRTLKVEALSDRRQINAASCARLASRFPRLHTLNLSLNDTCKRDKALRKRNRNEFAAHLNLVPPTVKNFNLHFNHEPPGNHDFPPDDITENNTDPLSSSLREFSQQLVTLCLYETTIGTDLFWPLDPSKRPLPSWPDLTTVIIRYTPVTPSGKWLFTDRPDRDENDDFEPADSDPDGDFPEYVRTPLEDRSGEYFREVGVSDLFNDLYIAVGQAALQMPRLELMKMETQTGPGHNWFRYTSKGEVKATWSDFHGFQPSDEVLDLWKKVASEHTGADLIVELCNNTRANQGGTNTRTTG</sequence>
<dbReference type="InterPro" id="IPR046676">
    <property type="entry name" value="DUF6546"/>
</dbReference>
<accession>A0A5M3YUP0</accession>
<keyword evidence="4" id="KW-1185">Reference proteome</keyword>
<dbReference type="EMBL" id="BLJY01000002">
    <property type="protein sequence ID" value="GFF13394.1"/>
    <property type="molecule type" value="Genomic_DNA"/>
</dbReference>
<reference evidence="3 4" key="1">
    <citation type="submission" date="2020-01" db="EMBL/GenBank/DDBJ databases">
        <title>Aspergillus terreus IFO 6365 whole genome shotgun sequence.</title>
        <authorList>
            <person name="Kanamasa S."/>
            <person name="Takahashi H."/>
        </authorList>
    </citation>
    <scope>NUCLEOTIDE SEQUENCE [LARGE SCALE GENOMIC DNA]</scope>
    <source>
        <strain evidence="3 4">IFO 6365</strain>
    </source>
</reference>
<feature type="region of interest" description="Disordered" evidence="1">
    <location>
        <begin position="345"/>
        <end position="370"/>
    </location>
</feature>
<dbReference type="OrthoDB" id="4449513at2759"/>
<evidence type="ECO:0000313" key="3">
    <source>
        <dbReference type="EMBL" id="GFF13394.1"/>
    </source>
</evidence>
<feature type="region of interest" description="Disordered" evidence="1">
    <location>
        <begin position="264"/>
        <end position="286"/>
    </location>
</feature>
<dbReference type="Proteomes" id="UP000452235">
    <property type="component" value="Unassembled WGS sequence"/>
</dbReference>
<evidence type="ECO:0000313" key="4">
    <source>
        <dbReference type="Proteomes" id="UP000452235"/>
    </source>
</evidence>
<feature type="compositionally biased region" description="Acidic residues" evidence="1">
    <location>
        <begin position="353"/>
        <end position="369"/>
    </location>
</feature>
<evidence type="ECO:0000259" key="2">
    <source>
        <dbReference type="Pfam" id="PF20183"/>
    </source>
</evidence>
<dbReference type="Pfam" id="PF20183">
    <property type="entry name" value="DUF6546"/>
    <property type="match status" value="1"/>
</dbReference>
<comment type="caution">
    <text evidence="3">The sequence shown here is derived from an EMBL/GenBank/DDBJ whole genome shotgun (WGS) entry which is preliminary data.</text>
</comment>
<dbReference type="VEuPathDB" id="FungiDB:ATEG_05645"/>
<gene>
    <name evidence="3" type="ORF">ATEIFO6365_0002050500</name>
</gene>
<protein>
    <recommendedName>
        <fullName evidence="2">DUF6546 domain-containing protein</fullName>
    </recommendedName>
</protein>
<dbReference type="AlphaFoldDB" id="A0A5M3YUP0"/>
<name>A0A5M3YUP0_ASPTE</name>
<feature type="domain" description="DUF6546" evidence="2">
    <location>
        <begin position="391"/>
        <end position="470"/>
    </location>
</feature>
<evidence type="ECO:0000256" key="1">
    <source>
        <dbReference type="SAM" id="MobiDB-lite"/>
    </source>
</evidence>
<proteinExistence type="predicted"/>
<organism evidence="3 4">
    <name type="scientific">Aspergillus terreus</name>
    <dbReference type="NCBI Taxonomy" id="33178"/>
    <lineage>
        <taxon>Eukaryota</taxon>
        <taxon>Fungi</taxon>
        <taxon>Dikarya</taxon>
        <taxon>Ascomycota</taxon>
        <taxon>Pezizomycotina</taxon>
        <taxon>Eurotiomycetes</taxon>
        <taxon>Eurotiomycetidae</taxon>
        <taxon>Eurotiales</taxon>
        <taxon>Aspergillaceae</taxon>
        <taxon>Aspergillus</taxon>
        <taxon>Aspergillus subgen. Circumdati</taxon>
    </lineage>
</organism>